<keyword evidence="1" id="KW-0378">Hydrolase</keyword>
<keyword evidence="1" id="KW-0255">Endonuclease</keyword>
<sequence length="114" mass="12412">MNPSDAYCPDRGDLIWLDNDPSKGHEQSGHRPALVLSPRAYNVKSGLCVVAPITSRKAKYAFDAELPEGLGIKGLVISDQVSSKSWAQRRSRLIGTAPRALVEDVAARFRALLP</sequence>
<keyword evidence="1" id="KW-0540">Nuclease</keyword>
<keyword evidence="2" id="KW-1185">Reference proteome</keyword>
<organism evidence="1 2">
    <name type="scientific">Lichenibacterium ramalinae</name>
    <dbReference type="NCBI Taxonomy" id="2316527"/>
    <lineage>
        <taxon>Bacteria</taxon>
        <taxon>Pseudomonadati</taxon>
        <taxon>Pseudomonadota</taxon>
        <taxon>Alphaproteobacteria</taxon>
        <taxon>Hyphomicrobiales</taxon>
        <taxon>Lichenihabitantaceae</taxon>
        <taxon>Lichenibacterium</taxon>
    </lineage>
</organism>
<dbReference type="Gene3D" id="2.30.30.110">
    <property type="match status" value="1"/>
</dbReference>
<dbReference type="GO" id="GO:0006402">
    <property type="term" value="P:mRNA catabolic process"/>
    <property type="evidence" value="ECO:0007669"/>
    <property type="project" value="TreeGrafter"/>
</dbReference>
<protein>
    <submittedName>
        <fullName evidence="1">mRNA-degrading endonuclease</fullName>
    </submittedName>
</protein>
<dbReference type="GO" id="GO:0004521">
    <property type="term" value="F:RNA endonuclease activity"/>
    <property type="evidence" value="ECO:0007669"/>
    <property type="project" value="TreeGrafter"/>
</dbReference>
<dbReference type="EMBL" id="QYBC01000005">
    <property type="protein sequence ID" value="RYB06093.1"/>
    <property type="molecule type" value="Genomic_DNA"/>
</dbReference>
<dbReference type="InterPro" id="IPR011067">
    <property type="entry name" value="Plasmid_toxin/cell-grow_inhib"/>
</dbReference>
<name>A0A4Q2RE33_9HYPH</name>
<dbReference type="PANTHER" id="PTHR33988">
    <property type="entry name" value="ENDORIBONUCLEASE MAZF-RELATED"/>
    <property type="match status" value="1"/>
</dbReference>
<reference evidence="1 2" key="2">
    <citation type="submission" date="2019-02" db="EMBL/GenBank/DDBJ databases">
        <title>'Lichenibacterium ramalinii' gen. nov. sp. nov., 'Lichenibacterium minor' gen. nov. sp. nov.</title>
        <authorList>
            <person name="Pankratov T."/>
        </authorList>
    </citation>
    <scope>NUCLEOTIDE SEQUENCE [LARGE SCALE GENOMIC DNA]</scope>
    <source>
        <strain evidence="1 2">RmlP001</strain>
    </source>
</reference>
<reference evidence="1 2" key="1">
    <citation type="submission" date="2018-09" db="EMBL/GenBank/DDBJ databases">
        <authorList>
            <person name="Grouzdev D.S."/>
            <person name="Krutkina M.S."/>
        </authorList>
    </citation>
    <scope>NUCLEOTIDE SEQUENCE [LARGE SCALE GENOMIC DNA]</scope>
    <source>
        <strain evidence="1 2">RmlP001</strain>
    </source>
</reference>
<dbReference type="RefSeq" id="WP_129218604.1">
    <property type="nucleotide sequence ID" value="NZ_QYBC01000005.1"/>
</dbReference>
<accession>A0A4Q2RE33</accession>
<dbReference type="GO" id="GO:0016075">
    <property type="term" value="P:rRNA catabolic process"/>
    <property type="evidence" value="ECO:0007669"/>
    <property type="project" value="TreeGrafter"/>
</dbReference>
<evidence type="ECO:0000313" key="2">
    <source>
        <dbReference type="Proteomes" id="UP000289411"/>
    </source>
</evidence>
<dbReference type="Proteomes" id="UP000289411">
    <property type="component" value="Unassembled WGS sequence"/>
</dbReference>
<dbReference type="InterPro" id="IPR003477">
    <property type="entry name" value="PemK-like"/>
</dbReference>
<dbReference type="SUPFAM" id="SSF50118">
    <property type="entry name" value="Cell growth inhibitor/plasmid maintenance toxic component"/>
    <property type="match status" value="1"/>
</dbReference>
<dbReference type="GO" id="GO:0003677">
    <property type="term" value="F:DNA binding"/>
    <property type="evidence" value="ECO:0007669"/>
    <property type="project" value="InterPro"/>
</dbReference>
<dbReference type="AlphaFoldDB" id="A0A4Q2RE33"/>
<proteinExistence type="predicted"/>
<evidence type="ECO:0000313" key="1">
    <source>
        <dbReference type="EMBL" id="RYB06093.1"/>
    </source>
</evidence>
<comment type="caution">
    <text evidence="1">The sequence shown here is derived from an EMBL/GenBank/DDBJ whole genome shotgun (WGS) entry which is preliminary data.</text>
</comment>
<gene>
    <name evidence="1" type="ORF">D3272_07860</name>
</gene>
<dbReference type="OrthoDB" id="9808744at2"/>
<dbReference type="Pfam" id="PF02452">
    <property type="entry name" value="PemK_toxin"/>
    <property type="match status" value="1"/>
</dbReference>
<dbReference type="PANTHER" id="PTHR33988:SF3">
    <property type="entry name" value="ENDORIBONUCLEASE TOXIN CHPB-RELATED"/>
    <property type="match status" value="1"/>
</dbReference>